<dbReference type="Proteomes" id="UP000739565">
    <property type="component" value="Unassembled WGS sequence"/>
</dbReference>
<reference evidence="1" key="1">
    <citation type="submission" date="2021-07" db="EMBL/GenBank/DDBJ databases">
        <title>New genus and species of the family Alcaligenaceae.</title>
        <authorList>
            <person name="Hahn M.W."/>
        </authorList>
    </citation>
    <scope>NUCLEOTIDE SEQUENCE</scope>
    <source>
        <strain evidence="1">LF4-65</strain>
    </source>
</reference>
<comment type="caution">
    <text evidence="1">The sequence shown here is derived from an EMBL/GenBank/DDBJ whole genome shotgun (WGS) entry which is preliminary data.</text>
</comment>
<evidence type="ECO:0000313" key="2">
    <source>
        <dbReference type="Proteomes" id="UP000739565"/>
    </source>
</evidence>
<accession>A0A953NDG9</accession>
<organism evidence="1 2">
    <name type="scientific">Zwartia hollandica</name>
    <dbReference type="NCBI Taxonomy" id="324606"/>
    <lineage>
        <taxon>Bacteria</taxon>
        <taxon>Pseudomonadati</taxon>
        <taxon>Pseudomonadota</taxon>
        <taxon>Betaproteobacteria</taxon>
        <taxon>Burkholderiales</taxon>
        <taxon>Alcaligenaceae</taxon>
        <taxon>Zwartia</taxon>
    </lineage>
</organism>
<sequence>MNGLLAVWNDCDHGVLDKYEHWYMNEHLPDRVGLPGVQQGVRYETPNPSPQTVSPRFFTSYDLDDVSVLEAPAYQAALRNPTPDTQFIMAHFKNMCRTIARLVSHEGRAAGAWVVTLRLGQLQGADKPRYADIDAWQKVLHAHAPAAACRWRLYESVLAAPTSAQVSPVGEPSPEARFRPGTDSVAHGVVVIEHLRASDADQTLNDWLSLPDVQALLHPSDRVNDFIEMTRLDSRALAQIGY</sequence>
<dbReference type="EMBL" id="JAHXRI010000010">
    <property type="protein sequence ID" value="MBZ1351330.1"/>
    <property type="molecule type" value="Genomic_DNA"/>
</dbReference>
<protein>
    <recommendedName>
        <fullName evidence="3">EthD domain-containing protein</fullName>
    </recommendedName>
</protein>
<evidence type="ECO:0000313" key="1">
    <source>
        <dbReference type="EMBL" id="MBZ1351330.1"/>
    </source>
</evidence>
<proteinExistence type="predicted"/>
<gene>
    <name evidence="1" type="ORF">KZZ10_11795</name>
</gene>
<evidence type="ECO:0008006" key="3">
    <source>
        <dbReference type="Google" id="ProtNLM"/>
    </source>
</evidence>
<name>A0A953NDG9_9BURK</name>
<keyword evidence="2" id="KW-1185">Reference proteome</keyword>
<dbReference type="RefSeq" id="WP_259661737.1">
    <property type="nucleotide sequence ID" value="NZ_JAHXRI010000010.1"/>
</dbReference>
<dbReference type="AlphaFoldDB" id="A0A953NDG9"/>